<protein>
    <submittedName>
        <fullName evidence="2">Tail fiber assembly protein</fullName>
    </submittedName>
</protein>
<evidence type="ECO:0000313" key="3">
    <source>
        <dbReference type="Proteomes" id="UP001528823"/>
    </source>
</evidence>
<dbReference type="InterPro" id="IPR031893">
    <property type="entry name" value="Phage_tail_APC"/>
</dbReference>
<dbReference type="Gene3D" id="6.10.140.1310">
    <property type="match status" value="1"/>
</dbReference>
<feature type="domain" description="Phage tail assembly chaperone-like" evidence="1">
    <location>
        <begin position="92"/>
        <end position="148"/>
    </location>
</feature>
<name>A0ABT5U7D0_9GAMM</name>
<dbReference type="Pfam" id="PF16778">
    <property type="entry name" value="Phage_tail_APC"/>
    <property type="match status" value="1"/>
</dbReference>
<gene>
    <name evidence="2" type="ORF">ORQ98_08985</name>
</gene>
<evidence type="ECO:0000313" key="2">
    <source>
        <dbReference type="EMBL" id="MDE1462105.1"/>
    </source>
</evidence>
<dbReference type="RefSeq" id="WP_274688464.1">
    <property type="nucleotide sequence ID" value="NZ_JAPMOU010000008.1"/>
</dbReference>
<organism evidence="2 3">
    <name type="scientific">Spartinivicinus poritis</name>
    <dbReference type="NCBI Taxonomy" id="2994640"/>
    <lineage>
        <taxon>Bacteria</taxon>
        <taxon>Pseudomonadati</taxon>
        <taxon>Pseudomonadota</taxon>
        <taxon>Gammaproteobacteria</taxon>
        <taxon>Oceanospirillales</taxon>
        <taxon>Zooshikellaceae</taxon>
        <taxon>Spartinivicinus</taxon>
    </lineage>
</organism>
<accession>A0ABT5U7D0</accession>
<keyword evidence="3" id="KW-1185">Reference proteome</keyword>
<proteinExistence type="predicted"/>
<dbReference type="Proteomes" id="UP001528823">
    <property type="component" value="Unassembled WGS sequence"/>
</dbReference>
<comment type="caution">
    <text evidence="2">The sequence shown here is derived from an EMBL/GenBank/DDBJ whole genome shotgun (WGS) entry which is preliminary data.</text>
</comment>
<sequence length="158" mass="18482">MKFKIINYHRNTGSLDIELENGFKINIGLDSLIDKDNPTEQELIKAISRSLPEDSYFNRNIPEAPVISTMLNKLYTPVVTEDRSEISTWDIIRGHRNNLLRATDWTQMRDNQLSEELRKAWSTYRQKLRDIPQINNEPQEVTWPIPPDTEGFDIARLV</sequence>
<reference evidence="2 3" key="1">
    <citation type="submission" date="2022-11" db="EMBL/GenBank/DDBJ databases">
        <title>Spartinivicinus poritis sp. nov., isolated from scleractinian coral Porites lutea.</title>
        <authorList>
            <person name="Zhang G."/>
            <person name="Cai L."/>
            <person name="Wei Q."/>
        </authorList>
    </citation>
    <scope>NUCLEOTIDE SEQUENCE [LARGE SCALE GENOMIC DNA]</scope>
    <source>
        <strain evidence="2 3">A2-2</strain>
    </source>
</reference>
<evidence type="ECO:0000259" key="1">
    <source>
        <dbReference type="Pfam" id="PF16778"/>
    </source>
</evidence>
<dbReference type="EMBL" id="JAPMOU010000008">
    <property type="protein sequence ID" value="MDE1462105.1"/>
    <property type="molecule type" value="Genomic_DNA"/>
</dbReference>